<dbReference type="InterPro" id="IPR020904">
    <property type="entry name" value="Sc_DH/Rdtase_CS"/>
</dbReference>
<comment type="similarity">
    <text evidence="1">Belongs to the short-chain dehydrogenases/reductases (SDR) family.</text>
</comment>
<proteinExistence type="inferred from homology"/>
<accession>A0A0D7A8Z0</accession>
<dbReference type="PRINTS" id="PR00081">
    <property type="entry name" value="GDHRDH"/>
</dbReference>
<keyword evidence="7" id="KW-1185">Reference proteome</keyword>
<dbReference type="PANTHER" id="PTHR44196:SF1">
    <property type="entry name" value="DEHYDROGENASE_REDUCTASE SDR FAMILY MEMBER 7B"/>
    <property type="match status" value="1"/>
</dbReference>
<name>A0A0D7A8Z0_9AGAR</name>
<evidence type="ECO:0000256" key="1">
    <source>
        <dbReference type="ARBA" id="ARBA00006484"/>
    </source>
</evidence>
<protein>
    <submittedName>
        <fullName evidence="6">NAD(P)-binding protein</fullName>
    </submittedName>
</protein>
<dbReference type="SUPFAM" id="SSF51735">
    <property type="entry name" value="NAD(P)-binding Rossmann-fold domains"/>
    <property type="match status" value="1"/>
</dbReference>
<evidence type="ECO:0000256" key="5">
    <source>
        <dbReference type="SAM" id="Phobius"/>
    </source>
</evidence>
<dbReference type="InterPro" id="IPR002347">
    <property type="entry name" value="SDR_fam"/>
</dbReference>
<dbReference type="PROSITE" id="PS00061">
    <property type="entry name" value="ADH_SHORT"/>
    <property type="match status" value="1"/>
</dbReference>
<keyword evidence="5" id="KW-1133">Transmembrane helix</keyword>
<evidence type="ECO:0000256" key="3">
    <source>
        <dbReference type="ARBA" id="ARBA00023002"/>
    </source>
</evidence>
<keyword evidence="3" id="KW-0560">Oxidoreductase</keyword>
<gene>
    <name evidence="6" type="ORF">FISHEDRAFT_74900</name>
</gene>
<dbReference type="InterPro" id="IPR036291">
    <property type="entry name" value="NAD(P)-bd_dom_sf"/>
</dbReference>
<dbReference type="GO" id="GO:0016491">
    <property type="term" value="F:oxidoreductase activity"/>
    <property type="evidence" value="ECO:0007669"/>
    <property type="project" value="UniProtKB-KW"/>
</dbReference>
<sequence length="332" mass="35565">MSSAAVFISTAFLVAPVFIFLHKFLRRRNSRSTLVHPDDERVLILGGSSGIGRAIALKYVARGARVCVVGRAEPQVSAVVNECKSARVGGSGDYADSVLGVTADFADAEEMIRLRDVLEDKWNGLDTLVVAAGVSATLPLLSIVGIDVSRDMQGDRRIFTPASISAQNVTHVAGVAEKALHSNYIGPLVSAVTYIPLMSRTSAAPAIQLIASLGAVTPAPTRSIYGSTKAAALMLYQALSMEHPDIEFSYILPATVEGDFRASAVDRLSDDGLSSPSKGLKREYVAARCVRAVDCAEGSVFIPGYTRLAPILYWIFPRFIEGKAKRKYSFGH</sequence>
<dbReference type="OrthoDB" id="37659at2759"/>
<evidence type="ECO:0000256" key="4">
    <source>
        <dbReference type="ARBA" id="ARBA00037096"/>
    </source>
</evidence>
<dbReference type="AlphaFoldDB" id="A0A0D7A8Z0"/>
<dbReference type="PANTHER" id="PTHR44196">
    <property type="entry name" value="DEHYDROGENASE/REDUCTASE SDR FAMILY MEMBER 7B"/>
    <property type="match status" value="1"/>
</dbReference>
<reference evidence="6 7" key="1">
    <citation type="journal article" date="2015" name="Fungal Genet. Biol.">
        <title>Evolution of novel wood decay mechanisms in Agaricales revealed by the genome sequences of Fistulina hepatica and Cylindrobasidium torrendii.</title>
        <authorList>
            <person name="Floudas D."/>
            <person name="Held B.W."/>
            <person name="Riley R."/>
            <person name="Nagy L.G."/>
            <person name="Koehler G."/>
            <person name="Ransdell A.S."/>
            <person name="Younus H."/>
            <person name="Chow J."/>
            <person name="Chiniquy J."/>
            <person name="Lipzen A."/>
            <person name="Tritt A."/>
            <person name="Sun H."/>
            <person name="Haridas S."/>
            <person name="LaButti K."/>
            <person name="Ohm R.A."/>
            <person name="Kues U."/>
            <person name="Blanchette R.A."/>
            <person name="Grigoriev I.V."/>
            <person name="Minto R.E."/>
            <person name="Hibbett D.S."/>
        </authorList>
    </citation>
    <scope>NUCLEOTIDE SEQUENCE [LARGE SCALE GENOMIC DNA]</scope>
    <source>
        <strain evidence="6 7">ATCC 64428</strain>
    </source>
</reference>
<dbReference type="Proteomes" id="UP000054144">
    <property type="component" value="Unassembled WGS sequence"/>
</dbReference>
<feature type="transmembrane region" description="Helical" evidence="5">
    <location>
        <begin position="6"/>
        <end position="25"/>
    </location>
</feature>
<evidence type="ECO:0000256" key="2">
    <source>
        <dbReference type="ARBA" id="ARBA00022857"/>
    </source>
</evidence>
<dbReference type="EMBL" id="KN882002">
    <property type="protein sequence ID" value="KIY47210.1"/>
    <property type="molecule type" value="Genomic_DNA"/>
</dbReference>
<evidence type="ECO:0000313" key="7">
    <source>
        <dbReference type="Proteomes" id="UP000054144"/>
    </source>
</evidence>
<dbReference type="GO" id="GO:0016020">
    <property type="term" value="C:membrane"/>
    <property type="evidence" value="ECO:0007669"/>
    <property type="project" value="TreeGrafter"/>
</dbReference>
<organism evidence="6 7">
    <name type="scientific">Fistulina hepatica ATCC 64428</name>
    <dbReference type="NCBI Taxonomy" id="1128425"/>
    <lineage>
        <taxon>Eukaryota</taxon>
        <taxon>Fungi</taxon>
        <taxon>Dikarya</taxon>
        <taxon>Basidiomycota</taxon>
        <taxon>Agaricomycotina</taxon>
        <taxon>Agaricomycetes</taxon>
        <taxon>Agaricomycetidae</taxon>
        <taxon>Agaricales</taxon>
        <taxon>Fistulinaceae</taxon>
        <taxon>Fistulina</taxon>
    </lineage>
</organism>
<dbReference type="Pfam" id="PF00106">
    <property type="entry name" value="adh_short"/>
    <property type="match status" value="2"/>
</dbReference>
<dbReference type="Gene3D" id="3.40.50.720">
    <property type="entry name" value="NAD(P)-binding Rossmann-like Domain"/>
    <property type="match status" value="1"/>
</dbReference>
<comment type="function">
    <text evidence="4">Putative oxidoreductase.</text>
</comment>
<keyword evidence="5" id="KW-0812">Transmembrane</keyword>
<evidence type="ECO:0000313" key="6">
    <source>
        <dbReference type="EMBL" id="KIY47210.1"/>
    </source>
</evidence>
<keyword evidence="2" id="KW-0521">NADP</keyword>
<keyword evidence="5" id="KW-0472">Membrane</keyword>